<evidence type="ECO:0000256" key="5">
    <source>
        <dbReference type="SAM" id="Phobius"/>
    </source>
</evidence>
<evidence type="ECO:0000256" key="1">
    <source>
        <dbReference type="ARBA" id="ARBA00004141"/>
    </source>
</evidence>
<reference evidence="6" key="1">
    <citation type="submission" date="2023-03" db="EMBL/GenBank/DDBJ databases">
        <title>Massive genome expansion in bonnet fungi (Mycena s.s.) driven by repeated elements and novel gene families across ecological guilds.</title>
        <authorList>
            <consortium name="Lawrence Berkeley National Laboratory"/>
            <person name="Harder C.B."/>
            <person name="Miyauchi S."/>
            <person name="Viragh M."/>
            <person name="Kuo A."/>
            <person name="Thoen E."/>
            <person name="Andreopoulos B."/>
            <person name="Lu D."/>
            <person name="Skrede I."/>
            <person name="Drula E."/>
            <person name="Henrissat B."/>
            <person name="Morin E."/>
            <person name="Kohler A."/>
            <person name="Barry K."/>
            <person name="LaButti K."/>
            <person name="Morin E."/>
            <person name="Salamov A."/>
            <person name="Lipzen A."/>
            <person name="Mereny Z."/>
            <person name="Hegedus B."/>
            <person name="Baldrian P."/>
            <person name="Stursova M."/>
            <person name="Weitz H."/>
            <person name="Taylor A."/>
            <person name="Grigoriev I.V."/>
            <person name="Nagy L.G."/>
            <person name="Martin F."/>
            <person name="Kauserud H."/>
        </authorList>
    </citation>
    <scope>NUCLEOTIDE SEQUENCE</scope>
    <source>
        <strain evidence="6">CBHHK002</strain>
    </source>
</reference>
<comment type="subcellular location">
    <subcellularLocation>
        <location evidence="1">Membrane</location>
        <topology evidence="1">Multi-pass membrane protein</topology>
    </subcellularLocation>
</comment>
<comment type="caution">
    <text evidence="6">The sequence shown here is derived from an EMBL/GenBank/DDBJ whole genome shotgun (WGS) entry which is preliminary data.</text>
</comment>
<keyword evidence="2 5" id="KW-0812">Transmembrane</keyword>
<dbReference type="Pfam" id="PF04479">
    <property type="entry name" value="RTA1"/>
    <property type="match status" value="1"/>
</dbReference>
<dbReference type="PANTHER" id="PTHR31465:SF1">
    <property type="entry name" value="PROTEIN RTA1-RELATED"/>
    <property type="match status" value="1"/>
</dbReference>
<keyword evidence="3 5" id="KW-1133">Transmembrane helix</keyword>
<name>A0AAD7ARV9_9AGAR</name>
<dbReference type="GO" id="GO:0016020">
    <property type="term" value="C:membrane"/>
    <property type="evidence" value="ECO:0007669"/>
    <property type="project" value="UniProtKB-SubCell"/>
</dbReference>
<feature type="transmembrane region" description="Helical" evidence="5">
    <location>
        <begin position="12"/>
        <end position="37"/>
    </location>
</feature>
<evidence type="ECO:0000313" key="7">
    <source>
        <dbReference type="Proteomes" id="UP001218218"/>
    </source>
</evidence>
<feature type="transmembrane region" description="Helical" evidence="5">
    <location>
        <begin position="119"/>
        <end position="137"/>
    </location>
</feature>
<dbReference type="EMBL" id="JARIHO010000002">
    <property type="protein sequence ID" value="KAJ7366806.1"/>
    <property type="molecule type" value="Genomic_DNA"/>
</dbReference>
<proteinExistence type="predicted"/>
<evidence type="ECO:0000256" key="2">
    <source>
        <dbReference type="ARBA" id="ARBA00022692"/>
    </source>
</evidence>
<accession>A0AAD7ARV9</accession>
<dbReference type="AlphaFoldDB" id="A0AAD7ARV9"/>
<keyword evidence="7" id="KW-1185">Reference proteome</keyword>
<dbReference type="PANTHER" id="PTHR31465">
    <property type="entry name" value="PROTEIN RTA1-RELATED"/>
    <property type="match status" value="1"/>
</dbReference>
<organism evidence="6 7">
    <name type="scientific">Mycena albidolilacea</name>
    <dbReference type="NCBI Taxonomy" id="1033008"/>
    <lineage>
        <taxon>Eukaryota</taxon>
        <taxon>Fungi</taxon>
        <taxon>Dikarya</taxon>
        <taxon>Basidiomycota</taxon>
        <taxon>Agaricomycotina</taxon>
        <taxon>Agaricomycetes</taxon>
        <taxon>Agaricomycetidae</taxon>
        <taxon>Agaricales</taxon>
        <taxon>Marasmiineae</taxon>
        <taxon>Mycenaceae</taxon>
        <taxon>Mycena</taxon>
    </lineage>
</organism>
<protein>
    <submittedName>
        <fullName evidence="6">Uncharacterized protein</fullName>
    </submittedName>
</protein>
<gene>
    <name evidence="6" type="ORF">DFH08DRAFT_835550</name>
</gene>
<evidence type="ECO:0000256" key="3">
    <source>
        <dbReference type="ARBA" id="ARBA00022989"/>
    </source>
</evidence>
<sequence length="138" mass="15266">MTAGFVLHIGYIMMPFSVGAFIAMDLFILLSPCLFLATDYTILSRLAASFEEKVTQSCFLICHSLIVRIFVWSDVVTFLLQSTGGSLATTNDLHLVNLGNTVTAFTPCSKSTEFVRNQLTMVGLILQAISFFFFLPFS</sequence>
<evidence type="ECO:0000256" key="4">
    <source>
        <dbReference type="ARBA" id="ARBA00023136"/>
    </source>
</evidence>
<keyword evidence="4 5" id="KW-0472">Membrane</keyword>
<dbReference type="Proteomes" id="UP001218218">
    <property type="component" value="Unassembled WGS sequence"/>
</dbReference>
<evidence type="ECO:0000313" key="6">
    <source>
        <dbReference type="EMBL" id="KAJ7366806.1"/>
    </source>
</evidence>
<dbReference type="InterPro" id="IPR007568">
    <property type="entry name" value="RTA1"/>
</dbReference>
<feature type="transmembrane region" description="Helical" evidence="5">
    <location>
        <begin position="58"/>
        <end position="80"/>
    </location>
</feature>